<comment type="caution">
    <text evidence="13">The sequence shown here is derived from an EMBL/GenBank/DDBJ whole genome shotgun (WGS) entry which is preliminary data.</text>
</comment>
<evidence type="ECO:0000256" key="8">
    <source>
        <dbReference type="ARBA" id="ARBA00022840"/>
    </source>
</evidence>
<evidence type="ECO:0000256" key="2">
    <source>
        <dbReference type="ARBA" id="ARBA00022695"/>
    </source>
</evidence>
<evidence type="ECO:0000256" key="4">
    <source>
        <dbReference type="ARBA" id="ARBA00022722"/>
    </source>
</evidence>
<dbReference type="InterPro" id="IPR014013">
    <property type="entry name" value="Helic_SF1/SF2_ATP-bd_DinG/Rad3"/>
</dbReference>
<keyword evidence="5 10" id="KW-0547">Nucleotide-binding</keyword>
<evidence type="ECO:0000259" key="12">
    <source>
        <dbReference type="PROSITE" id="PS51193"/>
    </source>
</evidence>
<dbReference type="GO" id="GO:0003887">
    <property type="term" value="F:DNA-directed DNA polymerase activity"/>
    <property type="evidence" value="ECO:0007669"/>
    <property type="project" value="UniProtKB-KW"/>
</dbReference>
<evidence type="ECO:0000313" key="14">
    <source>
        <dbReference type="Proteomes" id="UP000542889"/>
    </source>
</evidence>
<evidence type="ECO:0000256" key="9">
    <source>
        <dbReference type="ARBA" id="ARBA00022932"/>
    </source>
</evidence>
<dbReference type="PROSITE" id="PS51193">
    <property type="entry name" value="HELICASE_ATP_BIND_2"/>
    <property type="match status" value="1"/>
</dbReference>
<evidence type="ECO:0000313" key="13">
    <source>
        <dbReference type="EMBL" id="NVO89313.1"/>
    </source>
</evidence>
<dbReference type="Gene3D" id="3.30.420.10">
    <property type="entry name" value="Ribonuclease H-like superfamily/Ribonuclease H"/>
    <property type="match status" value="1"/>
</dbReference>
<dbReference type="Pfam" id="PF13307">
    <property type="entry name" value="Helicase_C_2"/>
    <property type="match status" value="1"/>
</dbReference>
<evidence type="ECO:0000256" key="1">
    <source>
        <dbReference type="ARBA" id="ARBA00022679"/>
    </source>
</evidence>
<keyword evidence="2" id="KW-0548">Nucleotidyltransferase</keyword>
<dbReference type="NCBIfam" id="TIGR01407">
    <property type="entry name" value="dinG_rel"/>
    <property type="match status" value="1"/>
</dbReference>
<keyword evidence="3" id="KW-0235">DNA replication</keyword>
<keyword evidence="6 10" id="KW-0378">Hydrolase</keyword>
<keyword evidence="1" id="KW-0808">Transferase</keyword>
<dbReference type="GO" id="GO:0005829">
    <property type="term" value="C:cytosol"/>
    <property type="evidence" value="ECO:0007669"/>
    <property type="project" value="TreeGrafter"/>
</dbReference>
<protein>
    <recommendedName>
        <fullName evidence="10 11">3'-5' exonuclease DinG</fullName>
        <ecNumber evidence="10 11">3.1.-.-</ecNumber>
    </recommendedName>
</protein>
<organism evidence="13 14">
    <name type="scientific">Lacticaseibacillus rhamnosus</name>
    <name type="common">Lactobacillus rhamnosus</name>
    <dbReference type="NCBI Taxonomy" id="47715"/>
    <lineage>
        <taxon>Bacteria</taxon>
        <taxon>Bacillati</taxon>
        <taxon>Bacillota</taxon>
        <taxon>Bacilli</taxon>
        <taxon>Lactobacillales</taxon>
        <taxon>Lactobacillaceae</taxon>
        <taxon>Lacticaseibacillus</taxon>
    </lineage>
</organism>
<dbReference type="EC" id="3.1.-.-" evidence="10 11"/>
<dbReference type="FunFam" id="3.30.420.10:FF:000045">
    <property type="entry name" value="3'-5' exonuclease DinG"/>
    <property type="match status" value="1"/>
</dbReference>
<keyword evidence="9" id="KW-0239">DNA-directed DNA polymerase</keyword>
<dbReference type="SMART" id="SM00491">
    <property type="entry name" value="HELICc2"/>
    <property type="match status" value="1"/>
</dbReference>
<sequence length="933" mass="104417">MNADTTFAVVDLETTGTSVKDGDRMIQFGCALVRHGKIIQTISQMINPDRSVPQTIQRLTGISPERLVAAPYFDEVAPALHQVLTKTVFVAHNVNFDYPFLNAEFERIGLPKLQLEAIDTVELAQVLLPEISSFRLSDLTTHFAIQHDNPHQADSDATSTAKLLLQLKARFQALPTPTQQALIQRHDGFIRETGDYLKMIASPPRPLKKEFVQVGPLVLRRPTTTPTDLATAGAYPATELAKKHLLQPRYRFRKAQAKMMDAIFTHAQKTETPLFIEAGTGLGKTLGYLLPYAYLATPEQKLVVATSTLVLQTQLITQAIPALNALLGRTLPTVELKSPQHYLDLNKFAASLHQEGPTRQTQLLQMKLLVWLTQTTTGDLDELHLTTYRAPLFAEIRHTGDVGTPFINPFYTFDFYRRLQAKLADAVVVVTNHAFLSRHADTLPFKRPFLVVDEAQHFADNTAAAFARRVALDHLNHQLHRVWQLSEPDERHSLTAIYQSEPAMLTVLQQLNQQAATAETAVNTLQRQIHRHFFFGKTTAASGFVNLSLDSAAAKWLEQTQTATIKSLIKVLGRLTVTTDKLTADFNRRPHFFLKSDGQQFQALAALRIALADHRRLLQELLSRLPDLIAGQAVMMSVNLRQITDVASLELSWDVFQVGSAVQQLIHHFEAPVFVGATLTAERSFDFLTAQLGYHDLPETSFLKLRSPFHYRDQAKVLVATDAPHAADVSDDAYADYLAMAIEQLADNQYQTIVLFNSLSVIEAVYQRLIHRPIAGHKELLAQGVTGSAEKIAKRFAVGDQSLLLGAASFFEGIDYPDRLLEIVILTRLPFDAPEAPITKARYRQIQLSGGDPFTEDALPRAILRLRQSFGRLIRTETDRGAFIILDPRFITTAYGKKMQKSLPNIKPMTLPLTDIPGYIRMWLRNKSANRPV</sequence>
<keyword evidence="8 10" id="KW-0067">ATP-binding</keyword>
<dbReference type="GO" id="GO:0004386">
    <property type="term" value="F:helicase activity"/>
    <property type="evidence" value="ECO:0007669"/>
    <property type="project" value="InterPro"/>
</dbReference>
<keyword evidence="4 10" id="KW-0540">Nuclease</keyword>
<comment type="function">
    <text evidence="10 11">3'-5' exonuclease.</text>
</comment>
<name>A0A7Y7QHX8_LACRH</name>
<dbReference type="InterPro" id="IPR012337">
    <property type="entry name" value="RNaseH-like_sf"/>
</dbReference>
<dbReference type="InterPro" id="IPR027417">
    <property type="entry name" value="P-loop_NTPase"/>
</dbReference>
<dbReference type="AlphaFoldDB" id="A0A7Y7QHX8"/>
<feature type="binding site" evidence="10">
    <location>
        <begin position="278"/>
        <end position="285"/>
    </location>
    <ligand>
        <name>ATP</name>
        <dbReference type="ChEBI" id="CHEBI:30616"/>
    </ligand>
</feature>
<dbReference type="SUPFAM" id="SSF52540">
    <property type="entry name" value="P-loop containing nucleoside triphosphate hydrolases"/>
    <property type="match status" value="2"/>
</dbReference>
<dbReference type="EMBL" id="JABXWP010000024">
    <property type="protein sequence ID" value="NVO89313.1"/>
    <property type="molecule type" value="Genomic_DNA"/>
</dbReference>
<accession>A0A7Y7QHX8</accession>
<reference evidence="13 14" key="1">
    <citation type="submission" date="2020-06" db="EMBL/GenBank/DDBJ databases">
        <title>Lactobacillus rhamnosus QC,genome.</title>
        <authorList>
            <person name="Yi H."/>
            <person name="Jin M."/>
        </authorList>
    </citation>
    <scope>NUCLEOTIDE SEQUENCE [LARGE SCALE GENOMIC DNA]</scope>
    <source>
        <strain evidence="13 14">QC</strain>
    </source>
</reference>
<gene>
    <name evidence="10 11" type="primary">dinG</name>
    <name evidence="13" type="ORF">HWN39_12605</name>
</gene>
<dbReference type="SUPFAM" id="SSF53098">
    <property type="entry name" value="Ribonuclease H-like"/>
    <property type="match status" value="1"/>
</dbReference>
<dbReference type="NCBIfam" id="TIGR00573">
    <property type="entry name" value="dnaq"/>
    <property type="match status" value="1"/>
</dbReference>
<dbReference type="GO" id="GO:0003677">
    <property type="term" value="F:DNA binding"/>
    <property type="evidence" value="ECO:0007669"/>
    <property type="project" value="InterPro"/>
</dbReference>
<evidence type="ECO:0000256" key="3">
    <source>
        <dbReference type="ARBA" id="ARBA00022705"/>
    </source>
</evidence>
<dbReference type="HAMAP" id="MF_02206">
    <property type="entry name" value="DinG_exonucl"/>
    <property type="match status" value="1"/>
</dbReference>
<dbReference type="InterPro" id="IPR036397">
    <property type="entry name" value="RNaseH_sf"/>
</dbReference>
<dbReference type="Proteomes" id="UP000542889">
    <property type="component" value="Unassembled WGS sequence"/>
</dbReference>
<dbReference type="RefSeq" id="WP_176818568.1">
    <property type="nucleotide sequence ID" value="NZ_JABXWP010000024.1"/>
</dbReference>
<dbReference type="GO" id="GO:0016818">
    <property type="term" value="F:hydrolase activity, acting on acid anhydrides, in phosphorus-containing anhydrides"/>
    <property type="evidence" value="ECO:0007669"/>
    <property type="project" value="InterPro"/>
</dbReference>
<dbReference type="Pfam" id="PF00929">
    <property type="entry name" value="RNase_T"/>
    <property type="match status" value="1"/>
</dbReference>
<dbReference type="GO" id="GO:0045004">
    <property type="term" value="P:DNA replication proofreading"/>
    <property type="evidence" value="ECO:0007669"/>
    <property type="project" value="TreeGrafter"/>
</dbReference>
<dbReference type="GO" id="GO:0005524">
    <property type="term" value="F:ATP binding"/>
    <property type="evidence" value="ECO:0007669"/>
    <property type="project" value="UniProtKB-UniRule"/>
</dbReference>
<evidence type="ECO:0000256" key="11">
    <source>
        <dbReference type="RuleBase" id="RU364106"/>
    </source>
</evidence>
<feature type="short sequence motif" description="DEAH box" evidence="10">
    <location>
        <begin position="453"/>
        <end position="456"/>
    </location>
</feature>
<dbReference type="PANTHER" id="PTHR30231">
    <property type="entry name" value="DNA POLYMERASE III SUBUNIT EPSILON"/>
    <property type="match status" value="1"/>
</dbReference>
<dbReference type="GO" id="GO:0008408">
    <property type="term" value="F:3'-5' exonuclease activity"/>
    <property type="evidence" value="ECO:0007669"/>
    <property type="project" value="UniProtKB-UniRule"/>
</dbReference>
<evidence type="ECO:0000256" key="10">
    <source>
        <dbReference type="HAMAP-Rule" id="MF_02206"/>
    </source>
</evidence>
<dbReference type="InterPro" id="IPR006555">
    <property type="entry name" value="ATP-dep_Helicase_C"/>
</dbReference>
<comment type="similarity">
    <text evidence="10 11">Belongs to the helicase family. DinG subfamily. Type 2 sub-subfamily.</text>
</comment>
<dbReference type="InterPro" id="IPR006054">
    <property type="entry name" value="DnaQ"/>
</dbReference>
<proteinExistence type="inferred from homology"/>
<evidence type="ECO:0000256" key="5">
    <source>
        <dbReference type="ARBA" id="ARBA00022741"/>
    </source>
</evidence>
<dbReference type="PANTHER" id="PTHR30231:SF41">
    <property type="entry name" value="DNA POLYMERASE III SUBUNIT EPSILON"/>
    <property type="match status" value="1"/>
</dbReference>
<dbReference type="CDD" id="cd06127">
    <property type="entry name" value="DEDDh"/>
    <property type="match status" value="1"/>
</dbReference>
<dbReference type="InterPro" id="IPR013520">
    <property type="entry name" value="Ribonucl_H"/>
</dbReference>
<dbReference type="SMART" id="SM00479">
    <property type="entry name" value="EXOIII"/>
    <property type="match status" value="1"/>
</dbReference>
<feature type="domain" description="Helicase ATP-binding" evidence="12">
    <location>
        <begin position="242"/>
        <end position="515"/>
    </location>
</feature>
<evidence type="ECO:0000256" key="6">
    <source>
        <dbReference type="ARBA" id="ARBA00022801"/>
    </source>
</evidence>
<dbReference type="Gene3D" id="3.40.50.300">
    <property type="entry name" value="P-loop containing nucleotide triphosphate hydrolases"/>
    <property type="match status" value="2"/>
</dbReference>
<keyword evidence="7 10" id="KW-0269">Exonuclease</keyword>
<dbReference type="InterPro" id="IPR006310">
    <property type="entry name" value="DinG"/>
</dbReference>
<evidence type="ECO:0000256" key="7">
    <source>
        <dbReference type="ARBA" id="ARBA00022839"/>
    </source>
</evidence>